<organism evidence="1 2">
    <name type="scientific">Babesia duncani</name>
    <dbReference type="NCBI Taxonomy" id="323732"/>
    <lineage>
        <taxon>Eukaryota</taxon>
        <taxon>Sar</taxon>
        <taxon>Alveolata</taxon>
        <taxon>Apicomplexa</taxon>
        <taxon>Aconoidasida</taxon>
        <taxon>Piroplasmida</taxon>
        <taxon>Babesiidae</taxon>
        <taxon>Babesia</taxon>
    </lineage>
</organism>
<dbReference type="AlphaFoldDB" id="A0AAD9PIQ9"/>
<reference evidence="1" key="1">
    <citation type="journal article" date="2023" name="Nat. Microbiol.">
        <title>Babesia duncani multi-omics identifies virulence factors and drug targets.</title>
        <authorList>
            <person name="Singh P."/>
            <person name="Lonardi S."/>
            <person name="Liang Q."/>
            <person name="Vydyam P."/>
            <person name="Khabirova E."/>
            <person name="Fang T."/>
            <person name="Gihaz S."/>
            <person name="Thekkiniath J."/>
            <person name="Munshi M."/>
            <person name="Abel S."/>
            <person name="Ciampossin L."/>
            <person name="Batugedara G."/>
            <person name="Gupta M."/>
            <person name="Lu X.M."/>
            <person name="Lenz T."/>
            <person name="Chakravarty S."/>
            <person name="Cornillot E."/>
            <person name="Hu Y."/>
            <person name="Ma W."/>
            <person name="Gonzalez L.M."/>
            <person name="Sanchez S."/>
            <person name="Estrada K."/>
            <person name="Sanchez-Flores A."/>
            <person name="Montero E."/>
            <person name="Harb O.S."/>
            <person name="Le Roch K.G."/>
            <person name="Mamoun C.B."/>
        </authorList>
    </citation>
    <scope>NUCLEOTIDE SEQUENCE</scope>
    <source>
        <strain evidence="1">WA1</strain>
    </source>
</reference>
<evidence type="ECO:0000313" key="2">
    <source>
        <dbReference type="Proteomes" id="UP001214638"/>
    </source>
</evidence>
<dbReference type="RefSeq" id="XP_067802405.1">
    <property type="nucleotide sequence ID" value="XM_067948254.1"/>
</dbReference>
<sequence>MEMQVDNSPHELEIANVTDVDLGSRNISSKPKSKPDLNCSITSVDDLACFRFDYSSEVSPAACNVASVSTPTNEPRTIPDFYQLSRRETNKSKQSSYLPSNDSVIDNSDRDAIKIADSNFSTTPKKSLILKNNLVGKERKSQKQEVGKQKRKRSTALVKDVDSIEKIPFWVSPPKDVSEIPGYAKAICTRLVYVEKQIQKFNAERQGLLCSLWRLNNDGFGHFLPQSIFDGKKIASTEDDRVKVEKVPTDTTPSISMHGPDVVTKLEEKQDKTIIPGNLDMSNVDIWKSCWLDGQNYPSSTPSSPLSITQEKSDFSIRLNKSEIGETSECLDSNKETLLHTNEVIQVSDSDDSVDNLDPIEYFKELDFNNLTHEGVNTWTQFFGLKVCFFWCM</sequence>
<dbReference type="Proteomes" id="UP001214638">
    <property type="component" value="Unassembled WGS sequence"/>
</dbReference>
<dbReference type="KEGG" id="bdw:94337535"/>
<dbReference type="GeneID" id="94337535"/>
<keyword evidence="2" id="KW-1185">Reference proteome</keyword>
<comment type="caution">
    <text evidence="1">The sequence shown here is derived from an EMBL/GenBank/DDBJ whole genome shotgun (WGS) entry which is preliminary data.</text>
</comment>
<proteinExistence type="predicted"/>
<gene>
    <name evidence="1" type="ORF">BdWA1_003238</name>
</gene>
<accession>A0AAD9PIQ9</accession>
<protein>
    <submittedName>
        <fullName evidence="1">Uncharacterized protein</fullName>
    </submittedName>
</protein>
<dbReference type="EMBL" id="JALLKP010000004">
    <property type="protein sequence ID" value="KAK2195562.1"/>
    <property type="molecule type" value="Genomic_DNA"/>
</dbReference>
<evidence type="ECO:0000313" key="1">
    <source>
        <dbReference type="EMBL" id="KAK2195562.1"/>
    </source>
</evidence>
<name>A0AAD9PIQ9_9APIC</name>